<accession>A0A8H9GTL0</accession>
<keyword evidence="1" id="KW-1133">Transmembrane helix</keyword>
<keyword evidence="1" id="KW-0472">Membrane</keyword>
<keyword evidence="1" id="KW-0812">Transmembrane</keyword>
<proteinExistence type="predicted"/>
<gene>
    <name evidence="2" type="ORF">GCM10010102_44360</name>
</gene>
<feature type="transmembrane region" description="Helical" evidence="1">
    <location>
        <begin position="12"/>
        <end position="32"/>
    </location>
</feature>
<reference evidence="2" key="2">
    <citation type="submission" date="2020-09" db="EMBL/GenBank/DDBJ databases">
        <authorList>
            <person name="Sun Q."/>
            <person name="Ohkuma M."/>
        </authorList>
    </citation>
    <scope>NUCLEOTIDE SEQUENCE</scope>
    <source>
        <strain evidence="2">JCM 3051</strain>
    </source>
</reference>
<keyword evidence="3" id="KW-1185">Reference proteome</keyword>
<evidence type="ECO:0000256" key="1">
    <source>
        <dbReference type="SAM" id="Phobius"/>
    </source>
</evidence>
<comment type="caution">
    <text evidence="2">The sequence shown here is derived from an EMBL/GenBank/DDBJ whole genome shotgun (WGS) entry which is preliminary data.</text>
</comment>
<dbReference type="EMBL" id="BMPT01000029">
    <property type="protein sequence ID" value="GGM44044.1"/>
    <property type="molecule type" value="Genomic_DNA"/>
</dbReference>
<dbReference type="Proteomes" id="UP000655589">
    <property type="component" value="Unassembled WGS sequence"/>
</dbReference>
<sequence length="39" mass="3969">MRTAAPGLIAAFGYPGLFLSGALLGVLGAISVPRVKQVR</sequence>
<reference evidence="2" key="1">
    <citation type="journal article" date="2014" name="Int. J. Syst. Evol. Microbiol.">
        <title>Complete genome sequence of Corynebacterium casei LMG S-19264T (=DSM 44701T), isolated from a smear-ripened cheese.</title>
        <authorList>
            <consortium name="US DOE Joint Genome Institute (JGI-PGF)"/>
            <person name="Walter F."/>
            <person name="Albersmeier A."/>
            <person name="Kalinowski J."/>
            <person name="Ruckert C."/>
        </authorList>
    </citation>
    <scope>NUCLEOTIDE SEQUENCE</scope>
    <source>
        <strain evidence="2">JCM 3051</strain>
    </source>
</reference>
<organism evidence="2 3">
    <name type="scientific">Promicromonospora citrea</name>
    <dbReference type="NCBI Taxonomy" id="43677"/>
    <lineage>
        <taxon>Bacteria</taxon>
        <taxon>Bacillati</taxon>
        <taxon>Actinomycetota</taxon>
        <taxon>Actinomycetes</taxon>
        <taxon>Micrococcales</taxon>
        <taxon>Promicromonosporaceae</taxon>
        <taxon>Promicromonospora</taxon>
    </lineage>
</organism>
<name>A0A8H9GTL0_9MICO</name>
<dbReference type="AlphaFoldDB" id="A0A8H9GTL0"/>
<protein>
    <submittedName>
        <fullName evidence="2">Uncharacterized protein</fullName>
    </submittedName>
</protein>
<evidence type="ECO:0000313" key="3">
    <source>
        <dbReference type="Proteomes" id="UP000655589"/>
    </source>
</evidence>
<evidence type="ECO:0000313" key="2">
    <source>
        <dbReference type="EMBL" id="GGM44044.1"/>
    </source>
</evidence>